<dbReference type="GO" id="GO:0004560">
    <property type="term" value="F:alpha-L-fucosidase activity"/>
    <property type="evidence" value="ECO:0007669"/>
    <property type="project" value="UniProtKB-EC"/>
</dbReference>
<dbReference type="InterPro" id="IPR016286">
    <property type="entry name" value="FUC_metazoa-typ"/>
</dbReference>
<evidence type="ECO:0000256" key="4">
    <source>
        <dbReference type="ARBA" id="ARBA00022729"/>
    </source>
</evidence>
<feature type="region of interest" description="Disordered" evidence="7">
    <location>
        <begin position="420"/>
        <end position="446"/>
    </location>
</feature>
<gene>
    <name evidence="9" type="ORF">JOE57_003456</name>
</gene>
<dbReference type="Pfam" id="PF01120">
    <property type="entry name" value="Alpha_L_fucos"/>
    <property type="match status" value="1"/>
</dbReference>
<evidence type="ECO:0000256" key="1">
    <source>
        <dbReference type="ARBA" id="ARBA00004071"/>
    </source>
</evidence>
<dbReference type="InterPro" id="IPR057739">
    <property type="entry name" value="Glyco_hydro_29_N"/>
</dbReference>
<evidence type="ECO:0000313" key="10">
    <source>
        <dbReference type="Proteomes" id="UP000704762"/>
    </source>
</evidence>
<dbReference type="InterPro" id="IPR000933">
    <property type="entry name" value="Glyco_hydro_29"/>
</dbReference>
<keyword evidence="5 9" id="KW-0378">Hydrolase</keyword>
<dbReference type="SUPFAM" id="SSF51445">
    <property type="entry name" value="(Trans)glycosidases"/>
    <property type="match status" value="1"/>
</dbReference>
<dbReference type="EC" id="3.2.1.51" evidence="3"/>
<evidence type="ECO:0000256" key="2">
    <source>
        <dbReference type="ARBA" id="ARBA00007951"/>
    </source>
</evidence>
<keyword evidence="4" id="KW-0732">Signal</keyword>
<evidence type="ECO:0000256" key="7">
    <source>
        <dbReference type="SAM" id="MobiDB-lite"/>
    </source>
</evidence>
<dbReference type="EMBL" id="JAFBCF010000001">
    <property type="protein sequence ID" value="MBM7800535.1"/>
    <property type="molecule type" value="Genomic_DNA"/>
</dbReference>
<sequence length="446" mass="50155">MVQQQAHWFDSAGLGVFLHWDAASQAGWEISWPMVGGVFSLPNGQQVGAEEYHALSRTFSPERWDARAVARLLVEWGAGYAVLTAKHHNGFALFDTRLSDHSIMQAPYGRDIVREFVEALRAEGLRVGLYFSLSDWHHPDYPAWRDDMRPYVLGESPPRPDPEAWRRYRTFMHGQVRELLSNYGQIDLLWFDGQWERTPEEWDVDGLNAIIRQLQPNILVNDRLPLHGDYATPEQFVPSVPLDGRWETCMTMNESWGYNPTDTDYKSVAEILRTLVETRSRGGNLLLNLSPTGDGSLPSEQVERMTAVAEWMSSNGESVRDVRPGLQPWQFYGPSTQSGSKTYAFLVMHPVDKVTVRGVRTSKVSSVTELASGRELAWGVRLPILEQRVPDPVGELVITVPKDVLNPYVTVVVIEGDQACSPRDPRDEKRILSTDHGTSADAGSGV</sequence>
<dbReference type="Gene3D" id="3.20.20.80">
    <property type="entry name" value="Glycosidases"/>
    <property type="match status" value="1"/>
</dbReference>
<dbReference type="SMART" id="SM00812">
    <property type="entry name" value="Alpha_L_fucos"/>
    <property type="match status" value="1"/>
</dbReference>
<comment type="similarity">
    <text evidence="2">Belongs to the glycosyl hydrolase 29 family.</text>
</comment>
<protein>
    <recommendedName>
        <fullName evidence="3">alpha-L-fucosidase</fullName>
        <ecNumber evidence="3">3.2.1.51</ecNumber>
    </recommendedName>
</protein>
<dbReference type="PANTHER" id="PTHR10030:SF37">
    <property type="entry name" value="ALPHA-L-FUCOSIDASE-RELATED"/>
    <property type="match status" value="1"/>
</dbReference>
<organism evidence="9 10">
    <name type="scientific">Microlunatus panaciterrae</name>
    <dbReference type="NCBI Taxonomy" id="400768"/>
    <lineage>
        <taxon>Bacteria</taxon>
        <taxon>Bacillati</taxon>
        <taxon>Actinomycetota</taxon>
        <taxon>Actinomycetes</taxon>
        <taxon>Propionibacteriales</taxon>
        <taxon>Propionibacteriaceae</taxon>
        <taxon>Microlunatus</taxon>
    </lineage>
</organism>
<name>A0ABS2RNG0_9ACTN</name>
<feature type="compositionally biased region" description="Basic and acidic residues" evidence="7">
    <location>
        <begin position="423"/>
        <end position="433"/>
    </location>
</feature>
<accession>A0ABS2RNG0</accession>
<dbReference type="Proteomes" id="UP000704762">
    <property type="component" value="Unassembled WGS sequence"/>
</dbReference>
<evidence type="ECO:0000259" key="8">
    <source>
        <dbReference type="Pfam" id="PF01120"/>
    </source>
</evidence>
<reference evidence="9 10" key="1">
    <citation type="submission" date="2021-01" db="EMBL/GenBank/DDBJ databases">
        <title>Sequencing the genomes of 1000 actinobacteria strains.</title>
        <authorList>
            <person name="Klenk H.-P."/>
        </authorList>
    </citation>
    <scope>NUCLEOTIDE SEQUENCE [LARGE SCALE GENOMIC DNA]</scope>
    <source>
        <strain evidence="9 10">DSM 18662</strain>
    </source>
</reference>
<dbReference type="InterPro" id="IPR017853">
    <property type="entry name" value="GH"/>
</dbReference>
<evidence type="ECO:0000256" key="3">
    <source>
        <dbReference type="ARBA" id="ARBA00012662"/>
    </source>
</evidence>
<feature type="domain" description="Glycoside hydrolase family 29 N-terminal" evidence="8">
    <location>
        <begin position="4"/>
        <end position="317"/>
    </location>
</feature>
<keyword evidence="10" id="KW-1185">Reference proteome</keyword>
<proteinExistence type="inferred from homology"/>
<dbReference type="PIRSF" id="PIRSF001092">
    <property type="entry name" value="Alpha-L-fucosidase"/>
    <property type="match status" value="1"/>
</dbReference>
<dbReference type="RefSeq" id="WP_204919870.1">
    <property type="nucleotide sequence ID" value="NZ_BAAAQP010000003.1"/>
</dbReference>
<evidence type="ECO:0000256" key="5">
    <source>
        <dbReference type="ARBA" id="ARBA00022801"/>
    </source>
</evidence>
<dbReference type="PANTHER" id="PTHR10030">
    <property type="entry name" value="ALPHA-L-FUCOSIDASE"/>
    <property type="match status" value="1"/>
</dbReference>
<evidence type="ECO:0000256" key="6">
    <source>
        <dbReference type="ARBA" id="ARBA00023295"/>
    </source>
</evidence>
<comment type="caution">
    <text evidence="9">The sequence shown here is derived from an EMBL/GenBank/DDBJ whole genome shotgun (WGS) entry which is preliminary data.</text>
</comment>
<comment type="function">
    <text evidence="1">Alpha-L-fucosidase is responsible for hydrolyzing the alpha-1,6-linked fucose joined to the reducing-end N-acetylglucosamine of the carbohydrate moieties of glycoproteins.</text>
</comment>
<evidence type="ECO:0000313" key="9">
    <source>
        <dbReference type="EMBL" id="MBM7800535.1"/>
    </source>
</evidence>
<dbReference type="PRINTS" id="PR00741">
    <property type="entry name" value="GLHYDRLASE29"/>
</dbReference>
<keyword evidence="6 9" id="KW-0326">Glycosidase</keyword>